<proteinExistence type="predicted"/>
<dbReference type="InterPro" id="IPR011629">
    <property type="entry name" value="CobW-like_C"/>
</dbReference>
<dbReference type="PANTHER" id="PTHR43603">
    <property type="entry name" value="COBW DOMAIN-CONTAINING PROTEIN DDB_G0274527"/>
    <property type="match status" value="1"/>
</dbReference>
<dbReference type="EMBL" id="RQZG01000012">
    <property type="protein sequence ID" value="RRD04285.1"/>
    <property type="molecule type" value="Genomic_DNA"/>
</dbReference>
<gene>
    <name evidence="2" type="ORF">EII34_10650</name>
</gene>
<organism evidence="2 3">
    <name type="scientific">Arachnia propionica</name>
    <dbReference type="NCBI Taxonomy" id="1750"/>
    <lineage>
        <taxon>Bacteria</taxon>
        <taxon>Bacillati</taxon>
        <taxon>Actinomycetota</taxon>
        <taxon>Actinomycetes</taxon>
        <taxon>Propionibacteriales</taxon>
        <taxon>Propionibacteriaceae</taxon>
        <taxon>Arachnia</taxon>
    </lineage>
</organism>
<accession>A0A3P1T540</accession>
<dbReference type="OrthoDB" id="9808822at2"/>
<dbReference type="SUPFAM" id="SSF90002">
    <property type="entry name" value="Hypothetical protein YjiA, C-terminal domain"/>
    <property type="match status" value="1"/>
</dbReference>
<feature type="domain" description="CobW C-terminal" evidence="1">
    <location>
        <begin position="202"/>
        <end position="300"/>
    </location>
</feature>
<evidence type="ECO:0000313" key="2">
    <source>
        <dbReference type="EMBL" id="RRD04285.1"/>
    </source>
</evidence>
<sequence>MGIDVVVVGACLPERRRCAASLAEINVMSLITADQLRGHRDPVVAAAREAQLGEAVIEFPDGVSLPRVIGALADPEGPTRLVEIICVVDAAHLIADLRGMDTVTEPVGDGPAPVRFTTRARAVCAQLEYASTVVVVGWRNTADLDVVLALIAHLGPQARIELDTGVGVVLDRERPYTVDQDRPGWMALLSDDLSPLHAHPRVQAFRYEQVRPLHPERLLATLDAISGEHYGTVLRSSGFCRLATRPGVVAQWDHVGTVIAFDPVAVDTADEEVLAIGQDLGIIGVDLDVTALTLALDAAALDDGELLAGPRRWRELRDPLPAWPDPSRR</sequence>
<reference evidence="2 3" key="1">
    <citation type="submission" date="2018-11" db="EMBL/GenBank/DDBJ databases">
        <title>Genomes From Bacteria Associated with the Canine Oral Cavity: a Test Case for Automated Genome-Based Taxonomic Assignment.</title>
        <authorList>
            <person name="Coil D.A."/>
            <person name="Jospin G."/>
            <person name="Darling A.E."/>
            <person name="Wallis C."/>
            <person name="Davis I.J."/>
            <person name="Harris S."/>
            <person name="Eisen J.A."/>
            <person name="Holcombe L.J."/>
            <person name="O'Flynn C."/>
        </authorList>
    </citation>
    <scope>NUCLEOTIDE SEQUENCE [LARGE SCALE GENOMIC DNA]</scope>
    <source>
        <strain evidence="2 3">OH887_COT-365</strain>
    </source>
</reference>
<dbReference type="AlphaFoldDB" id="A0A3P1T540"/>
<dbReference type="InterPro" id="IPR051927">
    <property type="entry name" value="Zn_Chap_cDPG_Synth"/>
</dbReference>
<evidence type="ECO:0000259" key="1">
    <source>
        <dbReference type="SMART" id="SM00833"/>
    </source>
</evidence>
<dbReference type="Proteomes" id="UP000280819">
    <property type="component" value="Unassembled WGS sequence"/>
</dbReference>
<protein>
    <recommendedName>
        <fullName evidence="1">CobW C-terminal domain-containing protein</fullName>
    </recommendedName>
</protein>
<name>A0A3P1T540_9ACTN</name>
<dbReference type="RefSeq" id="WP_124845140.1">
    <property type="nucleotide sequence ID" value="NZ_RQZG01000012.1"/>
</dbReference>
<comment type="caution">
    <text evidence="2">The sequence shown here is derived from an EMBL/GenBank/DDBJ whole genome shotgun (WGS) entry which is preliminary data.</text>
</comment>
<dbReference type="SMART" id="SM00833">
    <property type="entry name" value="CobW_C"/>
    <property type="match status" value="1"/>
</dbReference>
<dbReference type="PANTHER" id="PTHR43603:SF1">
    <property type="entry name" value="ZINC-REGULATED GTPASE METALLOPROTEIN ACTIVATOR 1"/>
    <property type="match status" value="1"/>
</dbReference>
<evidence type="ECO:0000313" key="3">
    <source>
        <dbReference type="Proteomes" id="UP000280819"/>
    </source>
</evidence>
<dbReference type="Pfam" id="PF07683">
    <property type="entry name" value="CobW_C"/>
    <property type="match status" value="1"/>
</dbReference>